<feature type="compositionally biased region" description="Low complexity" evidence="1">
    <location>
        <begin position="91"/>
        <end position="101"/>
    </location>
</feature>
<name>A0A6J4SUI4_9SPHN</name>
<feature type="compositionally biased region" description="Basic and acidic residues" evidence="1">
    <location>
        <begin position="75"/>
        <end position="87"/>
    </location>
</feature>
<evidence type="ECO:0000256" key="1">
    <source>
        <dbReference type="SAM" id="MobiDB-lite"/>
    </source>
</evidence>
<reference evidence="2" key="1">
    <citation type="submission" date="2020-02" db="EMBL/GenBank/DDBJ databases">
        <authorList>
            <person name="Meier V. D."/>
        </authorList>
    </citation>
    <scope>NUCLEOTIDE SEQUENCE</scope>
    <source>
        <strain evidence="2">AVDCRST_MAG39</strain>
    </source>
</reference>
<feature type="compositionally biased region" description="Basic residues" evidence="1">
    <location>
        <begin position="1"/>
        <end position="18"/>
    </location>
</feature>
<feature type="non-terminal residue" evidence="2">
    <location>
        <position position="1"/>
    </location>
</feature>
<feature type="compositionally biased region" description="Basic residues" evidence="1">
    <location>
        <begin position="46"/>
        <end position="67"/>
    </location>
</feature>
<feature type="region of interest" description="Disordered" evidence="1">
    <location>
        <begin position="328"/>
        <end position="347"/>
    </location>
</feature>
<feature type="non-terminal residue" evidence="2">
    <location>
        <position position="467"/>
    </location>
</feature>
<feature type="region of interest" description="Disordered" evidence="1">
    <location>
        <begin position="1"/>
        <end position="181"/>
    </location>
</feature>
<gene>
    <name evidence="2" type="ORF">AVDCRST_MAG39-1576</name>
</gene>
<protein>
    <submittedName>
        <fullName evidence="2">Uncharacterized protein</fullName>
    </submittedName>
</protein>
<feature type="compositionally biased region" description="Low complexity" evidence="1">
    <location>
        <begin position="21"/>
        <end position="40"/>
    </location>
</feature>
<accession>A0A6J4SUI4</accession>
<proteinExistence type="predicted"/>
<organism evidence="2">
    <name type="scientific">uncultured Sphingomonadaceae bacterium</name>
    <dbReference type="NCBI Taxonomy" id="169976"/>
    <lineage>
        <taxon>Bacteria</taxon>
        <taxon>Pseudomonadati</taxon>
        <taxon>Pseudomonadota</taxon>
        <taxon>Alphaproteobacteria</taxon>
        <taxon>Sphingomonadales</taxon>
        <taxon>Sphingomonadaceae</taxon>
        <taxon>environmental samples</taxon>
    </lineage>
</organism>
<dbReference type="AlphaFoldDB" id="A0A6J4SUI4"/>
<evidence type="ECO:0000313" key="2">
    <source>
        <dbReference type="EMBL" id="CAA9505538.1"/>
    </source>
</evidence>
<dbReference type="EMBL" id="CADCVW010000068">
    <property type="protein sequence ID" value="CAA9505538.1"/>
    <property type="molecule type" value="Genomic_DNA"/>
</dbReference>
<feature type="compositionally biased region" description="Low complexity" evidence="1">
    <location>
        <begin position="114"/>
        <end position="131"/>
    </location>
</feature>
<sequence>VRRRPPSRRRRPGPRHGGRGNARAAAARGAAGRRQPAADGGLRGGRGVRRPARAGRTRRRHARRLRLQPRYVGAGRHDGRGRAADRRRAGRAAPRGQGSAALVPHGAVAGGAGRRAVPGRAGTGRGAAAARRAGRAGGGAGGRLSRHPVVGADPVNLRGRDAHGGGRARPTGLRDGGDGRRARAVDPAQLALGVRQLRCAAVGAGGLGAGERADDLRHGAGLRGDLGSQPSLAPLSAVRALVAAGVGADGGDRAARRAHRGDDDVRGCPVWRGGVPHGAPRCDGGRGARGGAQHRRRVLPVPLRHRPGRDHPRRARLRRARPAVDRAGGVDGAGLVHRDHGRHRAAPAPRAALVRLRLCRRRRGGERAAGRLGGGPAAARRLVPAVRRRAGGARGRAARAAGHPRAHAHRARRLLGRGVRHGHAARLRRGLGRGGDLDRIARRRAGRVRAAGLALGGARTVRAAAHL</sequence>